<dbReference type="InterPro" id="IPR015954">
    <property type="entry name" value="Phage_RNA-type_capsid"/>
</dbReference>
<keyword evidence="5" id="KW-1185">Reference proteome</keyword>
<dbReference type="Pfam" id="PF01819">
    <property type="entry name" value="Levi_coat"/>
    <property type="match status" value="1"/>
</dbReference>
<dbReference type="Proteomes" id="UP001059651">
    <property type="component" value="Segment"/>
</dbReference>
<evidence type="ECO:0000313" key="5">
    <source>
        <dbReference type="Proteomes" id="UP001059651"/>
    </source>
</evidence>
<accession>A0ABY3ST15</accession>
<comment type="subcellular location">
    <subcellularLocation>
        <location evidence="1">Virion</location>
    </subcellularLocation>
</comment>
<organism evidence="4 5">
    <name type="scientific">Leviviridae sp</name>
    <dbReference type="NCBI Taxonomy" id="2027243"/>
    <lineage>
        <taxon>Viruses</taxon>
        <taxon>Riboviria</taxon>
        <taxon>Orthornavirae</taxon>
        <taxon>Lenarviricota</taxon>
        <taxon>Leviviricetes</taxon>
        <taxon>Norzivirales</taxon>
        <taxon>Fiersviridae</taxon>
    </lineage>
</organism>
<dbReference type="SUPFAM" id="SSF55405">
    <property type="entry name" value="RNA bacteriophage capsid protein"/>
    <property type="match status" value="1"/>
</dbReference>
<keyword evidence="3" id="KW-0946">Virion</keyword>
<protein>
    <submittedName>
        <fullName evidence="4">Coat protein</fullName>
    </submittedName>
</protein>
<sequence>MPQLQQLVLTDRETTPVNHTFVPMNIIQPNNVGVLAEITGTPIGEPGFTISNRRSGGKVRGRVTITVPVVQTQTINGVSTPVVVRRAIADVNLTFDETSTTQERKNLLGFLYSAFATGKVLVEDAFVKAEGIY</sequence>
<dbReference type="InterPro" id="IPR002703">
    <property type="entry name" value="Levivir_coat"/>
</dbReference>
<reference evidence="4" key="1">
    <citation type="submission" date="2021-05" db="EMBL/GenBank/DDBJ databases">
        <authorList>
            <person name="Chen Y.-M."/>
            <person name="Zhang Y.-Z."/>
        </authorList>
    </citation>
    <scope>NUCLEOTIDE SEQUENCE</scope>
    <source>
        <strain evidence="4">R30-k141_206074</strain>
    </source>
</reference>
<evidence type="ECO:0000313" key="4">
    <source>
        <dbReference type="EMBL" id="UJQ85212.1"/>
    </source>
</evidence>
<keyword evidence="2 4" id="KW-0167">Capsid protein</keyword>
<evidence type="ECO:0000256" key="2">
    <source>
        <dbReference type="ARBA" id="ARBA00022561"/>
    </source>
</evidence>
<dbReference type="EMBL" id="MZ679589">
    <property type="protein sequence ID" value="UJQ85212.1"/>
    <property type="molecule type" value="Genomic_RNA"/>
</dbReference>
<reference evidence="4" key="2">
    <citation type="journal article" date="2022" name="Nat. Microbiol.">
        <title>RNA viromes from terrestrial sites across China expand environmental viral diversity.</title>
        <authorList>
            <person name="Chiapello M."/>
            <person name="Rodriguez-Romero J."/>
            <person name="Ayllon M.A."/>
            <person name="Turina M."/>
        </authorList>
    </citation>
    <scope>NUCLEOTIDE SEQUENCE</scope>
    <source>
        <strain evidence="4">R30-k141_206074</strain>
    </source>
</reference>
<dbReference type="GO" id="GO:0019028">
    <property type="term" value="C:viral capsid"/>
    <property type="evidence" value="ECO:0007669"/>
    <property type="project" value="UniProtKB-KW"/>
</dbReference>
<evidence type="ECO:0000256" key="1">
    <source>
        <dbReference type="ARBA" id="ARBA00004328"/>
    </source>
</evidence>
<evidence type="ECO:0000256" key="3">
    <source>
        <dbReference type="ARBA" id="ARBA00022844"/>
    </source>
</evidence>
<proteinExistence type="predicted"/>
<name>A0ABY3ST15_9VIRU</name>
<dbReference type="Gene3D" id="3.30.380.10">
    <property type="entry name" value="MS2 Viral Coat Protein"/>
    <property type="match status" value="1"/>
</dbReference>